<dbReference type="Proteomes" id="UP001501510">
    <property type="component" value="Unassembled WGS sequence"/>
</dbReference>
<evidence type="ECO:0000256" key="5">
    <source>
        <dbReference type="ARBA" id="ARBA00023136"/>
    </source>
</evidence>
<evidence type="ECO:0000313" key="8">
    <source>
        <dbReference type="EMBL" id="GAA0742385.1"/>
    </source>
</evidence>
<dbReference type="PANTHER" id="PTHR12677">
    <property type="entry name" value="GOLGI APPARATUS MEMBRANE PROTEIN TVP38-RELATED"/>
    <property type="match status" value="1"/>
</dbReference>
<feature type="transmembrane region" description="Helical" evidence="6">
    <location>
        <begin position="127"/>
        <end position="146"/>
    </location>
</feature>
<reference evidence="8 9" key="1">
    <citation type="journal article" date="2019" name="Int. J. Syst. Evol. Microbiol.">
        <title>The Global Catalogue of Microorganisms (GCM) 10K type strain sequencing project: providing services to taxonomists for standard genome sequencing and annotation.</title>
        <authorList>
            <consortium name="The Broad Institute Genomics Platform"/>
            <consortium name="The Broad Institute Genome Sequencing Center for Infectious Disease"/>
            <person name="Wu L."/>
            <person name="Ma J."/>
        </authorList>
    </citation>
    <scope>NUCLEOTIDE SEQUENCE [LARGE SCALE GENOMIC DNA]</scope>
    <source>
        <strain evidence="8 9">JCM 1407</strain>
    </source>
</reference>
<evidence type="ECO:0000256" key="4">
    <source>
        <dbReference type="ARBA" id="ARBA00022989"/>
    </source>
</evidence>
<evidence type="ECO:0000313" key="9">
    <source>
        <dbReference type="Proteomes" id="UP001501510"/>
    </source>
</evidence>
<keyword evidence="9" id="KW-1185">Reference proteome</keyword>
<feature type="domain" description="VTT" evidence="7">
    <location>
        <begin position="60"/>
        <end position="176"/>
    </location>
</feature>
<dbReference type="InterPro" id="IPR032816">
    <property type="entry name" value="VTT_dom"/>
</dbReference>
<sequence>MKKISKFLVIFVWITLIYILFRFEILTGDIDNLNEILFMSSDYKKLIFLAVASIRVVTLIPSSVFMILGGMIFNPVDGVILTLLSILFSESIVYIVSKIFVTSDMQNYFVVKYPRIYEALLKNNSKILTLGVLCPIAPSDVICFLASSTGLNYGRFILIVLISNIPMMMLYVFLGNSALASTNTTIMVGAAIIMIGIYSSYLWKKQQKVV</sequence>
<feature type="transmembrane region" description="Helical" evidence="6">
    <location>
        <begin position="80"/>
        <end position="101"/>
    </location>
</feature>
<comment type="subcellular location">
    <subcellularLocation>
        <location evidence="1 6">Cell membrane</location>
        <topology evidence="1 6">Multi-pass membrane protein</topology>
    </subcellularLocation>
</comment>
<protein>
    <recommendedName>
        <fullName evidence="6">TVP38/TMEM64 family membrane protein</fullName>
    </recommendedName>
</protein>
<name>A0ABN1JLN2_9CLOT</name>
<accession>A0ABN1JLN2</accession>
<dbReference type="RefSeq" id="WP_343761964.1">
    <property type="nucleotide sequence ID" value="NZ_BAAACG010000010.1"/>
</dbReference>
<dbReference type="Pfam" id="PF09335">
    <property type="entry name" value="VTT_dom"/>
    <property type="match status" value="1"/>
</dbReference>
<feature type="transmembrane region" description="Helical" evidence="6">
    <location>
        <begin position="46"/>
        <end position="68"/>
    </location>
</feature>
<keyword evidence="2 6" id="KW-1003">Cell membrane</keyword>
<evidence type="ECO:0000256" key="1">
    <source>
        <dbReference type="ARBA" id="ARBA00004651"/>
    </source>
</evidence>
<dbReference type="InterPro" id="IPR015414">
    <property type="entry name" value="TMEM64"/>
</dbReference>
<comment type="similarity">
    <text evidence="6">Belongs to the TVP38/TMEM64 family.</text>
</comment>
<dbReference type="PANTHER" id="PTHR12677:SF49">
    <property type="entry name" value="TVP38_TMEM64 FAMILY MEMBRANE PROTEIN"/>
    <property type="match status" value="1"/>
</dbReference>
<keyword evidence="4 6" id="KW-1133">Transmembrane helix</keyword>
<evidence type="ECO:0000256" key="3">
    <source>
        <dbReference type="ARBA" id="ARBA00022692"/>
    </source>
</evidence>
<feature type="transmembrane region" description="Helical" evidence="6">
    <location>
        <begin position="7"/>
        <end position="26"/>
    </location>
</feature>
<dbReference type="EMBL" id="BAAACG010000010">
    <property type="protein sequence ID" value="GAA0742385.1"/>
    <property type="molecule type" value="Genomic_DNA"/>
</dbReference>
<keyword evidence="5 6" id="KW-0472">Membrane</keyword>
<proteinExistence type="inferred from homology"/>
<feature type="transmembrane region" description="Helical" evidence="6">
    <location>
        <begin position="153"/>
        <end position="174"/>
    </location>
</feature>
<comment type="caution">
    <text evidence="8">The sequence shown here is derived from an EMBL/GenBank/DDBJ whole genome shotgun (WGS) entry which is preliminary data.</text>
</comment>
<keyword evidence="3 6" id="KW-0812">Transmembrane</keyword>
<evidence type="ECO:0000259" key="7">
    <source>
        <dbReference type="Pfam" id="PF09335"/>
    </source>
</evidence>
<evidence type="ECO:0000256" key="2">
    <source>
        <dbReference type="ARBA" id="ARBA00022475"/>
    </source>
</evidence>
<organism evidence="8 9">
    <name type="scientific">Clostridium oceanicum</name>
    <dbReference type="NCBI Taxonomy" id="1543"/>
    <lineage>
        <taxon>Bacteria</taxon>
        <taxon>Bacillati</taxon>
        <taxon>Bacillota</taxon>
        <taxon>Clostridia</taxon>
        <taxon>Eubacteriales</taxon>
        <taxon>Clostridiaceae</taxon>
        <taxon>Clostridium</taxon>
    </lineage>
</organism>
<feature type="transmembrane region" description="Helical" evidence="6">
    <location>
        <begin position="186"/>
        <end position="203"/>
    </location>
</feature>
<evidence type="ECO:0000256" key="6">
    <source>
        <dbReference type="RuleBase" id="RU366058"/>
    </source>
</evidence>
<gene>
    <name evidence="8" type="ORF">GCM10008906_24830</name>
</gene>